<evidence type="ECO:0000313" key="17">
    <source>
        <dbReference type="Proteomes" id="UP001161438"/>
    </source>
</evidence>
<dbReference type="InterPro" id="IPR003726">
    <property type="entry name" value="HCY_dom"/>
</dbReference>
<evidence type="ECO:0000313" key="15">
    <source>
        <dbReference type="EMBL" id="CAI4035787.1"/>
    </source>
</evidence>
<dbReference type="PANTHER" id="PTHR11103">
    <property type="entry name" value="SLR1189 PROTEIN"/>
    <property type="match status" value="1"/>
</dbReference>
<evidence type="ECO:0000256" key="13">
    <source>
        <dbReference type="PROSITE-ProRule" id="PRU00333"/>
    </source>
</evidence>
<dbReference type="Pfam" id="PF02574">
    <property type="entry name" value="S-methyl_trans"/>
    <property type="match status" value="1"/>
</dbReference>
<evidence type="ECO:0000256" key="10">
    <source>
        <dbReference type="ARBA" id="ARBA00039035"/>
    </source>
</evidence>
<keyword evidence="4" id="KW-0028">Amino-acid biosynthesis</keyword>
<dbReference type="AlphaFoldDB" id="A0AA35IRW3"/>
<comment type="function">
    <text evidence="12">Homocysteine S-methyltransferase involved in the conversion of S-adenosylmethionine (AdoMet) to methionine to control the methionine/AdoMet ratio. Also converts S-methylmethionine (SMM) to methionine.</text>
</comment>
<keyword evidence="3 13" id="KW-0489">Methyltransferase</keyword>
<evidence type="ECO:0000256" key="2">
    <source>
        <dbReference type="ARBA" id="ARBA00022490"/>
    </source>
</evidence>
<gene>
    <name evidence="15" type="primary">SMKI13G4390</name>
    <name evidence="16" type="synonym">SMKI06G3780</name>
    <name evidence="16" type="ORF">SMKI_06G3780</name>
    <name evidence="15" type="ORF">SMKI_13G4390</name>
</gene>
<proteinExistence type="predicted"/>
<evidence type="ECO:0000256" key="5">
    <source>
        <dbReference type="ARBA" id="ARBA00022679"/>
    </source>
</evidence>
<keyword evidence="2" id="KW-0963">Cytoplasm</keyword>
<dbReference type="GO" id="GO:0005737">
    <property type="term" value="C:cytoplasm"/>
    <property type="evidence" value="ECO:0007669"/>
    <property type="project" value="UniProtKB-SubCell"/>
</dbReference>
<dbReference type="GeneID" id="80920661"/>
<dbReference type="EMBL" id="OX365762">
    <property type="protein sequence ID" value="CAI4039026.1"/>
    <property type="molecule type" value="Genomic_DNA"/>
</dbReference>
<dbReference type="PROSITE" id="PS50970">
    <property type="entry name" value="HCY"/>
    <property type="match status" value="1"/>
</dbReference>
<dbReference type="RefSeq" id="XP_056078907.1">
    <property type="nucleotide sequence ID" value="XM_056225050.1"/>
</dbReference>
<evidence type="ECO:0000313" key="16">
    <source>
        <dbReference type="EMBL" id="CAI4039026.1"/>
    </source>
</evidence>
<evidence type="ECO:0000256" key="9">
    <source>
        <dbReference type="ARBA" id="ARBA00023167"/>
    </source>
</evidence>
<comment type="catalytic activity">
    <reaction evidence="11">
        <text>S-methyl-L-methionine + L-homocysteine = 2 L-methionine + H(+)</text>
        <dbReference type="Rhea" id="RHEA:26337"/>
        <dbReference type="ChEBI" id="CHEBI:15378"/>
        <dbReference type="ChEBI" id="CHEBI:57844"/>
        <dbReference type="ChEBI" id="CHEBI:58199"/>
        <dbReference type="ChEBI" id="CHEBI:58252"/>
        <dbReference type="EC" id="2.1.1.10"/>
    </reaction>
</comment>
<protein>
    <recommendedName>
        <fullName evidence="10">homocysteine S-methyltransferase</fullName>
        <ecNumber evidence="10">2.1.1.10</ecNumber>
    </recommendedName>
</protein>
<dbReference type="GO" id="GO:0009086">
    <property type="term" value="P:methionine biosynthetic process"/>
    <property type="evidence" value="ECO:0007669"/>
    <property type="project" value="UniProtKB-KW"/>
</dbReference>
<feature type="binding site" evidence="13">
    <location>
        <position position="239"/>
    </location>
    <ligand>
        <name>Zn(2+)</name>
        <dbReference type="ChEBI" id="CHEBI:29105"/>
    </ligand>
</feature>
<name>A0AA35IRW3_SACMI</name>
<keyword evidence="6" id="KW-0949">S-adenosyl-L-methionine</keyword>
<evidence type="ECO:0000256" key="12">
    <source>
        <dbReference type="ARBA" id="ARBA00053380"/>
    </source>
</evidence>
<organism evidence="15 17">
    <name type="scientific">Saccharomyces mikatae IFO 1815</name>
    <dbReference type="NCBI Taxonomy" id="226126"/>
    <lineage>
        <taxon>Eukaryota</taxon>
        <taxon>Fungi</taxon>
        <taxon>Dikarya</taxon>
        <taxon>Ascomycota</taxon>
        <taxon>Saccharomycotina</taxon>
        <taxon>Saccharomycetes</taxon>
        <taxon>Saccharomycetales</taxon>
        <taxon>Saccharomycetaceae</taxon>
        <taxon>Saccharomyces</taxon>
    </lineage>
</organism>
<feature type="binding site" evidence="13">
    <location>
        <position position="307"/>
    </location>
    <ligand>
        <name>Zn(2+)</name>
        <dbReference type="ChEBI" id="CHEBI:29105"/>
    </ligand>
</feature>
<evidence type="ECO:0000256" key="7">
    <source>
        <dbReference type="ARBA" id="ARBA00022723"/>
    </source>
</evidence>
<keyword evidence="17" id="KW-1185">Reference proteome</keyword>
<dbReference type="Gene3D" id="3.20.20.330">
    <property type="entry name" value="Homocysteine-binding-like domain"/>
    <property type="match status" value="1"/>
</dbReference>
<sequence length="325" mass="36454">MARLPLKQLLADNPKKVLVLDGGQGTELENRGIKVANPVWSTIPFISESFWSDESSSSRKIVKEMFNDFLDAGAEILMTTTYQTSYKSVSENTPIKTLSEYNNLLTRIVDFSRGCIGEDKYLIGCIGPWGAHICREFTGDYGANPESIDFYQYFKPQLDNFNKNDNLDLIGFETIPNIHELKAILSWDESVLSKPFYIGLSVHEHGVLRDGTTMQEVAKVIKDLGDKINPNFSLLGINCVSFNQSPDILESLHQALPDMALLAYPNSGEVYDTEKKIWLPNSDKLNSWDAVVKRYISSGARIIGGCCRTSPKDIQEIFTAVKKYT</sequence>
<dbReference type="GO" id="GO:0032259">
    <property type="term" value="P:methylation"/>
    <property type="evidence" value="ECO:0007669"/>
    <property type="project" value="UniProtKB-KW"/>
</dbReference>
<keyword evidence="5 13" id="KW-0808">Transferase</keyword>
<reference evidence="15" key="1">
    <citation type="submission" date="2022-10" db="EMBL/GenBank/DDBJ databases">
        <authorList>
            <person name="Byrne P K."/>
        </authorList>
    </citation>
    <scope>NUCLEOTIDE SEQUENCE</scope>
    <source>
        <strain evidence="15">IFO1815</strain>
    </source>
</reference>
<comment type="cofactor">
    <cofactor evidence="13">
        <name>Zn(2+)</name>
        <dbReference type="ChEBI" id="CHEBI:29105"/>
    </cofactor>
</comment>
<evidence type="ECO:0000256" key="11">
    <source>
        <dbReference type="ARBA" id="ARBA00052655"/>
    </source>
</evidence>
<dbReference type="PANTHER" id="PTHR11103:SF10">
    <property type="entry name" value="HOMOCYSTEINE S-METHYLTRANSFERASE 1-RELATED"/>
    <property type="match status" value="1"/>
</dbReference>
<keyword evidence="9" id="KW-0486">Methionine biosynthesis</keyword>
<dbReference type="InterPro" id="IPR036589">
    <property type="entry name" value="HCY_dom_sf"/>
</dbReference>
<dbReference type="SUPFAM" id="SSF82282">
    <property type="entry name" value="Homocysteine S-methyltransferase"/>
    <property type="match status" value="1"/>
</dbReference>
<evidence type="ECO:0000256" key="1">
    <source>
        <dbReference type="ARBA" id="ARBA00004496"/>
    </source>
</evidence>
<evidence type="ECO:0000256" key="3">
    <source>
        <dbReference type="ARBA" id="ARBA00022603"/>
    </source>
</evidence>
<dbReference type="GO" id="GO:0008898">
    <property type="term" value="F:S-adenosylmethionine-homocysteine S-methyltransferase activity"/>
    <property type="evidence" value="ECO:0007669"/>
    <property type="project" value="UniProtKB-ARBA"/>
</dbReference>
<feature type="domain" description="Hcy-binding" evidence="14">
    <location>
        <begin position="6"/>
        <end position="321"/>
    </location>
</feature>
<dbReference type="EC" id="2.1.1.10" evidence="10"/>
<feature type="binding site" evidence="13">
    <location>
        <position position="306"/>
    </location>
    <ligand>
        <name>Zn(2+)</name>
        <dbReference type="ChEBI" id="CHEBI:29105"/>
    </ligand>
</feature>
<keyword evidence="7 13" id="KW-0479">Metal-binding</keyword>
<dbReference type="Proteomes" id="UP001161438">
    <property type="component" value="Chromosome 6"/>
</dbReference>
<dbReference type="Proteomes" id="UP001161438">
    <property type="component" value="Chromosome 13"/>
</dbReference>
<dbReference type="FunFam" id="3.20.20.330:FF:000005">
    <property type="entry name" value="AdoMet-homocysteine methyltransferase"/>
    <property type="match status" value="1"/>
</dbReference>
<keyword evidence="8 13" id="KW-0862">Zinc</keyword>
<evidence type="ECO:0000256" key="6">
    <source>
        <dbReference type="ARBA" id="ARBA00022691"/>
    </source>
</evidence>
<dbReference type="GO" id="GO:0046872">
    <property type="term" value="F:metal ion binding"/>
    <property type="evidence" value="ECO:0007669"/>
    <property type="project" value="UniProtKB-KW"/>
</dbReference>
<evidence type="ECO:0000259" key="14">
    <source>
        <dbReference type="PROSITE" id="PS50970"/>
    </source>
</evidence>
<evidence type="ECO:0000256" key="4">
    <source>
        <dbReference type="ARBA" id="ARBA00022605"/>
    </source>
</evidence>
<evidence type="ECO:0000256" key="8">
    <source>
        <dbReference type="ARBA" id="ARBA00022833"/>
    </source>
</evidence>
<comment type="subcellular location">
    <subcellularLocation>
        <location evidence="1">Cytoplasm</location>
    </subcellularLocation>
</comment>
<accession>A0AA35IRW3</accession>
<dbReference type="EMBL" id="OX365769">
    <property type="protein sequence ID" value="CAI4035787.1"/>
    <property type="molecule type" value="Genomic_DNA"/>
</dbReference>